<comment type="caution">
    <text evidence="2">The sequence shown here is derived from an EMBL/GenBank/DDBJ whole genome shotgun (WGS) entry which is preliminary data.</text>
</comment>
<evidence type="ECO:0000313" key="2">
    <source>
        <dbReference type="EMBL" id="MBO1264386.1"/>
    </source>
</evidence>
<dbReference type="Pfam" id="PF10546">
    <property type="entry name" value="P63C"/>
    <property type="match status" value="1"/>
</dbReference>
<proteinExistence type="predicted"/>
<dbReference type="InterPro" id="IPR018874">
    <property type="entry name" value="Phage_Mx8_p63_C"/>
</dbReference>
<dbReference type="AlphaFoldDB" id="A0A939HAC4"/>
<evidence type="ECO:0000313" key="3">
    <source>
        <dbReference type="Proteomes" id="UP000664218"/>
    </source>
</evidence>
<name>A0A939HAC4_9CLOT</name>
<evidence type="ECO:0000259" key="1">
    <source>
        <dbReference type="Pfam" id="PF10546"/>
    </source>
</evidence>
<reference evidence="2" key="1">
    <citation type="submission" date="2021-03" db="EMBL/GenBank/DDBJ databases">
        <title>Proteiniclasticum marinus sp. nov., isolated from tidal flat sediment.</title>
        <authorList>
            <person name="Namirimu T."/>
            <person name="Yang J.-A."/>
            <person name="Yang S.-H."/>
            <person name="Kim Y.-J."/>
            <person name="Kwon K.K."/>
        </authorList>
    </citation>
    <scope>NUCLEOTIDE SEQUENCE</scope>
    <source>
        <strain evidence="2">SCR006</strain>
    </source>
</reference>
<dbReference type="Proteomes" id="UP000664218">
    <property type="component" value="Unassembled WGS sequence"/>
</dbReference>
<sequence length="296" mass="34109">MNEITRRATHSGVWIIDEESDVKFSCYVMDNEDRVLSLRGAAKSIGLKGSGSTALLKTLNRQWISPYLSDDLRNWLEQANKNMLPVYLNTHGRAFTPISASAFMDLCKAYVDALHDGALTTPKQIETAQRMYAIMTAFAKVGLVAIIDEITGYQYDREKDALQKVLSKYISSELLPWAERFPNDFYKQMFRLKKWTFNGNKRPGYAGKLTNQLIYDRLPEGVIEELKTRTPKTISGHRKHRYHQLLTEDTGIPHLDKQLQQTIAIMKASRNWEEFEKLFNRAMEIDSVEQTSLFED</sequence>
<keyword evidence="3" id="KW-1185">Reference proteome</keyword>
<organism evidence="2 3">
    <name type="scientific">Proteiniclasticum aestuarii</name>
    <dbReference type="NCBI Taxonomy" id="2817862"/>
    <lineage>
        <taxon>Bacteria</taxon>
        <taxon>Bacillati</taxon>
        <taxon>Bacillota</taxon>
        <taxon>Clostridia</taxon>
        <taxon>Eubacteriales</taxon>
        <taxon>Clostridiaceae</taxon>
        <taxon>Proteiniclasticum</taxon>
    </lineage>
</organism>
<dbReference type="RefSeq" id="WP_207598900.1">
    <property type="nucleotide sequence ID" value="NZ_JAFNJU010000003.1"/>
</dbReference>
<accession>A0A939HAC4</accession>
<protein>
    <submittedName>
        <fullName evidence="2">P63C domain-containing protein</fullName>
    </submittedName>
</protein>
<feature type="domain" description="Bacteriophage Mx8 p63 C-terminal" evidence="1">
    <location>
        <begin position="165"/>
        <end position="255"/>
    </location>
</feature>
<dbReference type="EMBL" id="JAFNJU010000003">
    <property type="protein sequence ID" value="MBO1264386.1"/>
    <property type="molecule type" value="Genomic_DNA"/>
</dbReference>
<gene>
    <name evidence="2" type="ORF">J3A84_04935</name>
</gene>